<name>A0A418PMV7_9BACT</name>
<dbReference type="FunFam" id="3.30.565.10:FF:000006">
    <property type="entry name" value="Sensor histidine kinase WalK"/>
    <property type="match status" value="1"/>
</dbReference>
<protein>
    <recommendedName>
        <fullName evidence="2">histidine kinase</fullName>
        <ecNumber evidence="2">2.7.13.3</ecNumber>
    </recommendedName>
</protein>
<evidence type="ECO:0000313" key="10">
    <source>
        <dbReference type="Proteomes" id="UP000283522"/>
    </source>
</evidence>
<keyword evidence="7" id="KW-0472">Membrane</keyword>
<keyword evidence="4" id="KW-0808">Transferase</keyword>
<accession>A0A418PMV7</accession>
<dbReference type="PROSITE" id="PS50109">
    <property type="entry name" value="HIS_KIN"/>
    <property type="match status" value="1"/>
</dbReference>
<dbReference type="RefSeq" id="WP_119479238.1">
    <property type="nucleotide sequence ID" value="NZ_QXML01000011.1"/>
</dbReference>
<evidence type="ECO:0000256" key="6">
    <source>
        <dbReference type="SAM" id="Coils"/>
    </source>
</evidence>
<organism evidence="9 10">
    <name type="scientific">Algoriphagus lacus</name>
    <dbReference type="NCBI Taxonomy" id="2056311"/>
    <lineage>
        <taxon>Bacteria</taxon>
        <taxon>Pseudomonadati</taxon>
        <taxon>Bacteroidota</taxon>
        <taxon>Cytophagia</taxon>
        <taxon>Cytophagales</taxon>
        <taxon>Cyclobacteriaceae</taxon>
        <taxon>Algoriphagus</taxon>
    </lineage>
</organism>
<dbReference type="SMART" id="SM00387">
    <property type="entry name" value="HATPase_c"/>
    <property type="match status" value="1"/>
</dbReference>
<dbReference type="InterPro" id="IPR003594">
    <property type="entry name" value="HATPase_dom"/>
</dbReference>
<dbReference type="CDD" id="cd00082">
    <property type="entry name" value="HisKA"/>
    <property type="match status" value="1"/>
</dbReference>
<dbReference type="InterPro" id="IPR005467">
    <property type="entry name" value="His_kinase_dom"/>
</dbReference>
<feature type="transmembrane region" description="Helical" evidence="7">
    <location>
        <begin position="9"/>
        <end position="30"/>
    </location>
</feature>
<reference evidence="9 10" key="1">
    <citation type="submission" date="2018-09" db="EMBL/GenBank/DDBJ databases">
        <authorList>
            <person name="Wang X."/>
            <person name="Du Z."/>
        </authorList>
    </citation>
    <scope>NUCLEOTIDE SEQUENCE [LARGE SCALE GENOMIC DNA]</scope>
    <source>
        <strain evidence="9 10">N3</strain>
    </source>
</reference>
<dbReference type="SUPFAM" id="SSF55874">
    <property type="entry name" value="ATPase domain of HSP90 chaperone/DNA topoisomerase II/histidine kinase"/>
    <property type="match status" value="1"/>
</dbReference>
<gene>
    <name evidence="9" type="ORF">D0X99_17930</name>
</gene>
<dbReference type="OrthoDB" id="9124519at2"/>
<keyword evidence="6" id="KW-0175">Coiled coil</keyword>
<comment type="catalytic activity">
    <reaction evidence="1">
        <text>ATP + protein L-histidine = ADP + protein N-phospho-L-histidine.</text>
        <dbReference type="EC" id="2.7.13.3"/>
    </reaction>
</comment>
<evidence type="ECO:0000256" key="4">
    <source>
        <dbReference type="ARBA" id="ARBA00022679"/>
    </source>
</evidence>
<dbReference type="InterPro" id="IPR036097">
    <property type="entry name" value="HisK_dim/P_sf"/>
</dbReference>
<dbReference type="Proteomes" id="UP000283522">
    <property type="component" value="Unassembled WGS sequence"/>
</dbReference>
<dbReference type="Gene3D" id="3.30.565.10">
    <property type="entry name" value="Histidine kinase-like ATPase, C-terminal domain"/>
    <property type="match status" value="1"/>
</dbReference>
<evidence type="ECO:0000256" key="2">
    <source>
        <dbReference type="ARBA" id="ARBA00012438"/>
    </source>
</evidence>
<dbReference type="EMBL" id="QXML01000011">
    <property type="protein sequence ID" value="RIW12973.1"/>
    <property type="molecule type" value="Genomic_DNA"/>
</dbReference>
<dbReference type="InterPro" id="IPR004358">
    <property type="entry name" value="Sig_transdc_His_kin-like_C"/>
</dbReference>
<feature type="transmembrane region" description="Helical" evidence="7">
    <location>
        <begin position="90"/>
        <end position="110"/>
    </location>
</feature>
<dbReference type="InterPro" id="IPR003661">
    <property type="entry name" value="HisK_dim/P_dom"/>
</dbReference>
<dbReference type="EC" id="2.7.13.3" evidence="2"/>
<dbReference type="GO" id="GO:0000155">
    <property type="term" value="F:phosphorelay sensor kinase activity"/>
    <property type="evidence" value="ECO:0007669"/>
    <property type="project" value="InterPro"/>
</dbReference>
<dbReference type="Pfam" id="PF00512">
    <property type="entry name" value="HisKA"/>
    <property type="match status" value="1"/>
</dbReference>
<evidence type="ECO:0000259" key="8">
    <source>
        <dbReference type="PROSITE" id="PS50109"/>
    </source>
</evidence>
<dbReference type="AlphaFoldDB" id="A0A418PMV7"/>
<keyword evidence="10" id="KW-1185">Reference proteome</keyword>
<keyword evidence="3" id="KW-0597">Phosphoprotein</keyword>
<dbReference type="PRINTS" id="PR00344">
    <property type="entry name" value="BCTRLSENSOR"/>
</dbReference>
<feature type="transmembrane region" description="Helical" evidence="7">
    <location>
        <begin position="61"/>
        <end position="78"/>
    </location>
</feature>
<evidence type="ECO:0000256" key="7">
    <source>
        <dbReference type="SAM" id="Phobius"/>
    </source>
</evidence>
<dbReference type="PANTHER" id="PTHR43304">
    <property type="entry name" value="PHYTOCHROME-LIKE PROTEIN CPH1"/>
    <property type="match status" value="1"/>
</dbReference>
<evidence type="ECO:0000256" key="3">
    <source>
        <dbReference type="ARBA" id="ARBA00022553"/>
    </source>
</evidence>
<feature type="domain" description="Histidine kinase" evidence="8">
    <location>
        <begin position="172"/>
        <end position="385"/>
    </location>
</feature>
<feature type="coiled-coil region" evidence="6">
    <location>
        <begin position="138"/>
        <end position="165"/>
    </location>
</feature>
<keyword evidence="5" id="KW-0418">Kinase</keyword>
<proteinExistence type="predicted"/>
<dbReference type="Gene3D" id="1.10.287.130">
    <property type="match status" value="1"/>
</dbReference>
<dbReference type="InterPro" id="IPR052162">
    <property type="entry name" value="Sensor_kinase/Photoreceptor"/>
</dbReference>
<evidence type="ECO:0000256" key="5">
    <source>
        <dbReference type="ARBA" id="ARBA00022777"/>
    </source>
</evidence>
<keyword evidence="7" id="KW-0812">Transmembrane</keyword>
<dbReference type="InterPro" id="IPR036890">
    <property type="entry name" value="HATPase_C_sf"/>
</dbReference>
<comment type="caution">
    <text evidence="9">The sequence shown here is derived from an EMBL/GenBank/DDBJ whole genome shotgun (WGS) entry which is preliminary data.</text>
</comment>
<keyword evidence="7" id="KW-1133">Transmembrane helix</keyword>
<evidence type="ECO:0000256" key="1">
    <source>
        <dbReference type="ARBA" id="ARBA00000085"/>
    </source>
</evidence>
<sequence length="389" mass="43055">MNPAKPSMVLIQDIVLIALAAMIAGIVFIMDLNSESTVAVASMYAIVILYSWLLPGKFASIYAAGVCSFLTFISAVQTGDLVTNPSGLHAMNWIISLVVIWTCVTLVFIAKSSYSSLEEINRQLTDSHATLLEKIKELDVQQQELSEHKTKLESLNADLLVKNRELERFTSIASHDLQEPLRTIGNMTQLLAKKYYGNLDGQGKKILDYVASATTRMTVLIKGLLEFSRIGTKRNVQAVDLQELLNTIVMDLDATLKTANATVIFDALPTVEGNPVELRMLFQNLVGNAVKFRKIGIPPLIEVTARDLKTHLEFCVKDNGIGIDAADFNKIFLIFQRLNPVEKFEGLGLGLAYCRKIVELHGGKIWINSNKGVGSSFYFTLTKLHDSED</sequence>
<dbReference type="SMART" id="SM00388">
    <property type="entry name" value="HisKA"/>
    <property type="match status" value="1"/>
</dbReference>
<dbReference type="PANTHER" id="PTHR43304:SF1">
    <property type="entry name" value="PAC DOMAIN-CONTAINING PROTEIN"/>
    <property type="match status" value="1"/>
</dbReference>
<dbReference type="SUPFAM" id="SSF47384">
    <property type="entry name" value="Homodimeric domain of signal transducing histidine kinase"/>
    <property type="match status" value="1"/>
</dbReference>
<evidence type="ECO:0000313" key="9">
    <source>
        <dbReference type="EMBL" id="RIW12973.1"/>
    </source>
</evidence>
<feature type="transmembrane region" description="Helical" evidence="7">
    <location>
        <begin position="36"/>
        <end position="54"/>
    </location>
</feature>
<dbReference type="Pfam" id="PF02518">
    <property type="entry name" value="HATPase_c"/>
    <property type="match status" value="1"/>
</dbReference>